<evidence type="ECO:0000313" key="4">
    <source>
        <dbReference type="Proteomes" id="UP001623348"/>
    </source>
</evidence>
<feature type="domain" description="C2 PI3K-type" evidence="2">
    <location>
        <begin position="1"/>
        <end position="130"/>
    </location>
</feature>
<comment type="caution">
    <text evidence="3">The sequence shown here is derived from an EMBL/GenBank/DDBJ whole genome shotgun (WGS) entry which is preliminary data.</text>
</comment>
<dbReference type="AlphaFoldDB" id="A0ABC9YFV9"/>
<sequence>MGETEKLYYVYSCDLDINVQLKITSYKAFSTRWNWNEWLKLPVKYPDLPHNAQVALTIWDVYEPGKAVPVGGTMVSLFGKYGTFRQGMHDLKVWPNVEADGLESTKTPGRTSSTVSEDQMSRLAKWIENYSSKVKFLYEKLTKNGLVKWTLEDEERWENMKRDLVEAPVLSLPDIRKPFQLFINVENGTAYGVLTQGWAGQRKPVGYYSKILDPVSRRWPTCLQAIVATALLVEEVGKVTLGGELKVYTPHNIRGVLQQRADKWLTDSRLLKYEGILINSPRLEMETTSIQNPAQFLYGEPREDLTHDCLQLINLQTKIREDLEEDELDDGEKLFVDGSSRVVEGQRKSGYAIVDGCTFQIKESGPLSKAWSAQAYTAVRTAEKGWTHASRIKGPIFPERWTVTSEPGDLRMKIRKNETGK</sequence>
<dbReference type="SUPFAM" id="SSF56672">
    <property type="entry name" value="DNA/RNA polymerases"/>
    <property type="match status" value="1"/>
</dbReference>
<dbReference type="InterPro" id="IPR051320">
    <property type="entry name" value="Viral_Replic_Matur_Polypro"/>
</dbReference>
<evidence type="ECO:0000259" key="2">
    <source>
        <dbReference type="PROSITE" id="PS51547"/>
    </source>
</evidence>
<dbReference type="Gene3D" id="3.10.20.370">
    <property type="match status" value="1"/>
</dbReference>
<dbReference type="InterPro" id="IPR041577">
    <property type="entry name" value="RT_RNaseH_2"/>
</dbReference>
<dbReference type="Gene3D" id="3.30.420.10">
    <property type="entry name" value="Ribonuclease H-like superfamily/Ribonuclease H"/>
    <property type="match status" value="1"/>
</dbReference>
<dbReference type="Pfam" id="PF17919">
    <property type="entry name" value="RT_RNaseH_2"/>
    <property type="match status" value="1"/>
</dbReference>
<dbReference type="InterPro" id="IPR035892">
    <property type="entry name" value="C2_domain_sf"/>
</dbReference>
<dbReference type="EMBL" id="BAAFJT010000278">
    <property type="protein sequence ID" value="GAB0208761.1"/>
    <property type="molecule type" value="Genomic_DNA"/>
</dbReference>
<dbReference type="Gene3D" id="2.60.40.150">
    <property type="entry name" value="C2 domain"/>
    <property type="match status" value="1"/>
</dbReference>
<accession>A0ABC9YFV9</accession>
<dbReference type="GO" id="GO:0006259">
    <property type="term" value="P:DNA metabolic process"/>
    <property type="evidence" value="ECO:0007669"/>
    <property type="project" value="UniProtKB-ARBA"/>
</dbReference>
<organism evidence="3 4">
    <name type="scientific">Grus japonensis</name>
    <name type="common">Japanese crane</name>
    <name type="synonym">Red-crowned crane</name>
    <dbReference type="NCBI Taxonomy" id="30415"/>
    <lineage>
        <taxon>Eukaryota</taxon>
        <taxon>Metazoa</taxon>
        <taxon>Chordata</taxon>
        <taxon>Craniata</taxon>
        <taxon>Vertebrata</taxon>
        <taxon>Euteleostomi</taxon>
        <taxon>Archelosauria</taxon>
        <taxon>Archosauria</taxon>
        <taxon>Dinosauria</taxon>
        <taxon>Saurischia</taxon>
        <taxon>Theropoda</taxon>
        <taxon>Coelurosauria</taxon>
        <taxon>Aves</taxon>
        <taxon>Neognathae</taxon>
        <taxon>Neoaves</taxon>
        <taxon>Gruiformes</taxon>
        <taxon>Gruidae</taxon>
        <taxon>Grus</taxon>
    </lineage>
</organism>
<gene>
    <name evidence="3" type="ORF">GRJ2_003341800</name>
</gene>
<dbReference type="InterPro" id="IPR002420">
    <property type="entry name" value="PI3K-type_C2_dom"/>
</dbReference>
<name>A0ABC9YFV9_GRUJA</name>
<proteinExistence type="inferred from homology"/>
<dbReference type="SUPFAM" id="SSF49562">
    <property type="entry name" value="C2 domain (Calcium/lipid-binding domain, CaLB)"/>
    <property type="match status" value="1"/>
</dbReference>
<reference evidence="3 4" key="1">
    <citation type="submission" date="2024-06" db="EMBL/GenBank/DDBJ databases">
        <title>The draft genome of Grus japonensis, version 3.</title>
        <authorList>
            <person name="Nabeshima K."/>
            <person name="Suzuki S."/>
            <person name="Onuma M."/>
        </authorList>
    </citation>
    <scope>NUCLEOTIDE SEQUENCE [LARGE SCALE GENOMIC DNA]</scope>
    <source>
        <strain evidence="3 4">451A</strain>
    </source>
</reference>
<dbReference type="Proteomes" id="UP001623348">
    <property type="component" value="Unassembled WGS sequence"/>
</dbReference>
<evidence type="ECO:0000256" key="1">
    <source>
        <dbReference type="PROSITE-ProRule" id="PRU00880"/>
    </source>
</evidence>
<dbReference type="PANTHER" id="PTHR33064:SF37">
    <property type="entry name" value="RIBONUCLEASE H"/>
    <property type="match status" value="1"/>
</dbReference>
<dbReference type="Gene3D" id="3.30.70.270">
    <property type="match status" value="1"/>
</dbReference>
<dbReference type="InterPro" id="IPR043502">
    <property type="entry name" value="DNA/RNA_pol_sf"/>
</dbReference>
<evidence type="ECO:0000313" key="3">
    <source>
        <dbReference type="EMBL" id="GAB0208761.1"/>
    </source>
</evidence>
<keyword evidence="4" id="KW-1185">Reference proteome</keyword>
<dbReference type="InterPro" id="IPR036397">
    <property type="entry name" value="RNaseH_sf"/>
</dbReference>
<comment type="similarity">
    <text evidence="1">Belongs to the PI3/PI4-kinase family.</text>
</comment>
<protein>
    <submittedName>
        <fullName evidence="3">Protein NYNRIN-like</fullName>
    </submittedName>
</protein>
<dbReference type="PANTHER" id="PTHR33064">
    <property type="entry name" value="POL PROTEIN"/>
    <property type="match status" value="1"/>
</dbReference>
<dbReference type="PROSITE" id="PS51547">
    <property type="entry name" value="C2_PI3K"/>
    <property type="match status" value="1"/>
</dbReference>
<dbReference type="InterPro" id="IPR043128">
    <property type="entry name" value="Rev_trsase/Diguanyl_cyclase"/>
</dbReference>
<dbReference type="Pfam" id="PF00792">
    <property type="entry name" value="PI3K_C2"/>
    <property type="match status" value="1"/>
</dbReference>
<dbReference type="CDD" id="cd08397">
    <property type="entry name" value="C2_PI3K_class_III"/>
    <property type="match status" value="1"/>
</dbReference>